<reference evidence="1" key="1">
    <citation type="submission" date="2022-07" db="EMBL/GenBank/DDBJ databases">
        <authorList>
            <person name="Otstavnykh N."/>
            <person name="Isaeva M."/>
            <person name="Bystritskaya E."/>
        </authorList>
    </citation>
    <scope>NUCLEOTIDE SEQUENCE</scope>
    <source>
        <strain evidence="1">10Alg 79</strain>
    </source>
</reference>
<keyword evidence="2" id="KW-1185">Reference proteome</keyword>
<evidence type="ECO:0000313" key="2">
    <source>
        <dbReference type="Proteomes" id="UP001227162"/>
    </source>
</evidence>
<organism evidence="1 2">
    <name type="scientific">Rhodalgimonas zhirmunskyi</name>
    <dbReference type="NCBI Taxonomy" id="2964767"/>
    <lineage>
        <taxon>Bacteria</taxon>
        <taxon>Pseudomonadati</taxon>
        <taxon>Pseudomonadota</taxon>
        <taxon>Alphaproteobacteria</taxon>
        <taxon>Rhodobacterales</taxon>
        <taxon>Roseobacteraceae</taxon>
        <taxon>Rhodalgimonas</taxon>
    </lineage>
</organism>
<gene>
    <name evidence="1" type="ORF">NOI20_09180</name>
</gene>
<evidence type="ECO:0008006" key="3">
    <source>
        <dbReference type="Google" id="ProtNLM"/>
    </source>
</evidence>
<comment type="caution">
    <text evidence="1">The sequence shown here is derived from an EMBL/GenBank/DDBJ whole genome shotgun (WGS) entry which is preliminary data.</text>
</comment>
<proteinExistence type="predicted"/>
<dbReference type="Gene3D" id="2.60.120.620">
    <property type="entry name" value="q2cbj1_9rhob like domain"/>
    <property type="match status" value="1"/>
</dbReference>
<reference evidence="1" key="2">
    <citation type="submission" date="2023-04" db="EMBL/GenBank/DDBJ databases">
        <title>'Rhodoalgimonas zhirmunskyi' gen. nov., isolated from a red alga.</title>
        <authorList>
            <person name="Nedashkovskaya O.I."/>
            <person name="Otstavnykh N.Y."/>
            <person name="Bystritskaya E.P."/>
            <person name="Balabanova L.A."/>
            <person name="Isaeva M.P."/>
        </authorList>
    </citation>
    <scope>NUCLEOTIDE SEQUENCE</scope>
    <source>
        <strain evidence="1">10Alg 79</strain>
    </source>
</reference>
<dbReference type="Proteomes" id="UP001227162">
    <property type="component" value="Unassembled WGS sequence"/>
</dbReference>
<dbReference type="RefSeq" id="WP_317625884.1">
    <property type="nucleotide sequence ID" value="NZ_JANFFA010000002.1"/>
</dbReference>
<name>A0AAJ1X791_9RHOB</name>
<accession>A0AAJ1X791</accession>
<dbReference type="EMBL" id="JANFFA010000002">
    <property type="protein sequence ID" value="MDQ2094282.1"/>
    <property type="molecule type" value="Genomic_DNA"/>
</dbReference>
<dbReference type="AlphaFoldDB" id="A0AAJ1X791"/>
<sequence>MKQLLKLPKALSRRYRVARIVGGMDQVSDSLATYKHSNMPQGMFKATIDDVLETPGLAEKMRQSELRRLPKEGERIVLSWDLPPFMWEALLGSKTLSDMVTAYIGPDVRLDDVYLKTVLDGYDATSEGWHDDNVGYRVKVFMVFDTEGHPAGTYVQPTTRPHPYKVQLGDELARMMKKPKMDHRPGEVLMKYEAGDCLIFDTNIPHRGDFSSGKGVRYCVIAEFIDRNKSDAIRGRAPCGPGQGKRKLNIPGGLSIDPTTHPLIDQRLLSKADDAYLYGY</sequence>
<dbReference type="SUPFAM" id="SSF51197">
    <property type="entry name" value="Clavaminate synthase-like"/>
    <property type="match status" value="1"/>
</dbReference>
<evidence type="ECO:0000313" key="1">
    <source>
        <dbReference type="EMBL" id="MDQ2094282.1"/>
    </source>
</evidence>
<protein>
    <recommendedName>
        <fullName evidence="3">Phytanoyl-CoA dioxygenase family protein</fullName>
    </recommendedName>
</protein>